<sequence>MDKDIQRGLEDRLYEKRKSAAVELESVIRGYLQEGDRESIRAIIDQLCRDFAYAIHKPNARNGGLIGLAAAAIALGQSEVVQYLDDIVHPVLACFGDQDARVRYYACESMYNISKVAKGEILVYFNELFDALSKLSTDLDTSVQNGADLLNRLIKDIVSEKAATYVSIIHDGPPEIIPAQVSSNDPRMPIIANEPAQQLPTFSLAKFIPLLAERIHAVNSDARTFLVSWIVLLDSIPDLELVSYLPSFLGGLINFLNDPITSVRVDTHGCLDTFLVEIKKITDIKRAIKEHSHHTETVTTSQLSTNGDGNTSISQNTSGTTHVRRKSSIVSIRSIKQKPKKGKREQSSRKSSTVNATDTQKATATIGSTDESTPTTEKTKQLEPTKEVTSITAIREHQPSNESLVDETEAEADVETDDGDNATEANELEGRIESDDNDKVGKEVASDQDDNENAIEDDDDDDDNDDNEEAIEDDEDDEDNEGLYIPGQDVFIDFEKIIEILISHLDSSVEEIQLVVLNWIDTFLDLSPLSILPYGPRFLSVLLPTMAHDNDKLRKAAERVNKKMLNLILSLPDNEDSEEGKPAEKSKFVISSNNDGDAAPDTLDNDNDKNGKGKLNYSATVNALTLHFLDEKEETRVAALDWLIRLHRKVPKKILAINDGTFPALLKTLSDPSEQVITRDLQLLAQISFNSDDEYFTVFMINLLNLFSTDRRLLETRGNLIIRQLCISLKPERIYWTLADILEREDEDLEFAGIMVQNLSNILITAPELSQLRMRLRSLNNKEGVSFFTALFKSWCHNPSAALSLCLLSQAYEHAFLLLQTIVEFEITVPLLIQIDKLVQLLESPVFTHLRLQLLEPEKYPYLYKCLYGILMLLPQSSAFATLRNRLNSVSSIGYIHVPPPHHLQQRGSFSSGTGGNGGNSGGSAANSGGASSGSGSGSGAGVSGNGNSYVSRYSSSININNHNNTPLSFYDVKWPDLMKKFHAVQQRHQDARNNALSRSFGDMKLQHPESTNSSAGDGTGSGIIGNISGLSPRNARGMAPKESGSSDRPGNTSRGAGGGPGKPAGGAGGTRPPSATPSAASGGAGGAVRQGMRTILGTATGKSKFGRGSGGASGSRANDTTAANTGFATPKRGSAPGRK</sequence>
<dbReference type="SUPFAM" id="SSF48371">
    <property type="entry name" value="ARM repeat"/>
    <property type="match status" value="1"/>
</dbReference>
<evidence type="ECO:0000256" key="3">
    <source>
        <dbReference type="ARBA" id="ARBA00022737"/>
    </source>
</evidence>
<dbReference type="OrthoDB" id="5574975at2759"/>
<dbReference type="Proteomes" id="UP000242525">
    <property type="component" value="Unassembled WGS sequence"/>
</dbReference>
<feature type="compositionally biased region" description="Low complexity" evidence="5">
    <location>
        <begin position="1071"/>
        <end position="1082"/>
    </location>
</feature>
<dbReference type="GO" id="GO:0000329">
    <property type="term" value="C:fungal-type vacuole membrane"/>
    <property type="evidence" value="ECO:0007669"/>
    <property type="project" value="TreeGrafter"/>
</dbReference>
<dbReference type="STRING" id="1173061.A0A0J9XBA6"/>
<keyword evidence="8" id="KW-1185">Reference proteome</keyword>
<dbReference type="PROSITE" id="PS50096">
    <property type="entry name" value="IQ"/>
    <property type="match status" value="1"/>
</dbReference>
<dbReference type="InterPro" id="IPR016024">
    <property type="entry name" value="ARM-type_fold"/>
</dbReference>
<name>A0A0J9XBA6_GEOCN</name>
<dbReference type="InterPro" id="IPR021841">
    <property type="entry name" value="VAC14_Fig4p-bd"/>
</dbReference>
<comment type="similarity">
    <text evidence="2">Belongs to the VAC14 family.</text>
</comment>
<comment type="subcellular location">
    <subcellularLocation>
        <location evidence="1">Endomembrane system</location>
    </subcellularLocation>
</comment>
<protein>
    <submittedName>
        <fullName evidence="7">Similar to Saccharomyces cerevisiae YLR386W VAC14 Protein involved in regulated synthesis of PtdIns(3,5)P(2),in control of trafficking of some proteins to the vacuole lumen via the MVB</fullName>
    </submittedName>
</protein>
<gene>
    <name evidence="7" type="ORF">BN980_GECA07s05279g</name>
</gene>
<feature type="compositionally biased region" description="Polar residues" evidence="5">
    <location>
        <begin position="349"/>
        <end position="376"/>
    </location>
</feature>
<feature type="region of interest" description="Disordered" evidence="5">
    <location>
        <begin position="573"/>
        <end position="612"/>
    </location>
</feature>
<dbReference type="GO" id="GO:0070772">
    <property type="term" value="C:PAS complex"/>
    <property type="evidence" value="ECO:0007669"/>
    <property type="project" value="InterPro"/>
</dbReference>
<evidence type="ECO:0000313" key="7">
    <source>
        <dbReference type="EMBL" id="CDO54470.1"/>
    </source>
</evidence>
<evidence type="ECO:0000313" key="8">
    <source>
        <dbReference type="Proteomes" id="UP000242525"/>
    </source>
</evidence>
<evidence type="ECO:0000256" key="5">
    <source>
        <dbReference type="SAM" id="MobiDB-lite"/>
    </source>
</evidence>
<dbReference type="InterPro" id="IPR011989">
    <property type="entry name" value="ARM-like"/>
</dbReference>
<keyword evidence="3" id="KW-0677">Repeat</keyword>
<feature type="region of interest" description="Disordered" evidence="5">
    <location>
        <begin position="900"/>
        <end position="944"/>
    </location>
</feature>
<proteinExistence type="inferred from homology"/>
<dbReference type="InterPro" id="IPR026825">
    <property type="entry name" value="Vac14"/>
</dbReference>
<feature type="compositionally biased region" description="Polar residues" evidence="5">
    <location>
        <begin position="1119"/>
        <end position="1128"/>
    </location>
</feature>
<feature type="compositionally biased region" description="Gly residues" evidence="5">
    <location>
        <begin position="1056"/>
        <end position="1070"/>
    </location>
</feature>
<reference evidence="7" key="1">
    <citation type="submission" date="2014-03" db="EMBL/GenBank/DDBJ databases">
        <authorList>
            <person name="Casaregola S."/>
        </authorList>
    </citation>
    <scope>NUCLEOTIDE SEQUENCE [LARGE SCALE GENOMIC DNA]</scope>
    <source>
        <strain evidence="7">CLIB 918</strain>
    </source>
</reference>
<evidence type="ECO:0000256" key="2">
    <source>
        <dbReference type="ARBA" id="ARBA00010225"/>
    </source>
</evidence>
<feature type="region of interest" description="Disordered" evidence="5">
    <location>
        <begin position="1003"/>
        <end position="1140"/>
    </location>
</feature>
<keyword evidence="4" id="KW-0472">Membrane</keyword>
<accession>A0A0J9XBA6</accession>
<organism evidence="7 8">
    <name type="scientific">Geotrichum candidum</name>
    <name type="common">Oospora lactis</name>
    <name type="synonym">Dipodascus geotrichum</name>
    <dbReference type="NCBI Taxonomy" id="1173061"/>
    <lineage>
        <taxon>Eukaryota</taxon>
        <taxon>Fungi</taxon>
        <taxon>Dikarya</taxon>
        <taxon>Ascomycota</taxon>
        <taxon>Saccharomycotina</taxon>
        <taxon>Dipodascomycetes</taxon>
        <taxon>Dipodascales</taxon>
        <taxon>Dipodascaceae</taxon>
        <taxon>Geotrichum</taxon>
    </lineage>
</organism>
<evidence type="ECO:0000256" key="1">
    <source>
        <dbReference type="ARBA" id="ARBA00004308"/>
    </source>
</evidence>
<feature type="compositionally biased region" description="Acidic residues" evidence="5">
    <location>
        <begin position="446"/>
        <end position="481"/>
    </location>
</feature>
<dbReference type="Pfam" id="PF11916">
    <property type="entry name" value="Vac14_Fig4_bd"/>
    <property type="match status" value="1"/>
</dbReference>
<feature type="compositionally biased region" description="Gly residues" evidence="5">
    <location>
        <begin position="913"/>
        <end position="922"/>
    </location>
</feature>
<dbReference type="GO" id="GO:0006661">
    <property type="term" value="P:phosphatidylinositol biosynthetic process"/>
    <property type="evidence" value="ECO:0007669"/>
    <property type="project" value="InterPro"/>
</dbReference>
<feature type="compositionally biased region" description="Polar residues" evidence="5">
    <location>
        <begin position="302"/>
        <end position="321"/>
    </location>
</feature>
<dbReference type="Gene3D" id="1.25.10.10">
    <property type="entry name" value="Leucine-rich Repeat Variant"/>
    <property type="match status" value="2"/>
</dbReference>
<feature type="region of interest" description="Disordered" evidence="5">
    <location>
        <begin position="290"/>
        <end position="483"/>
    </location>
</feature>
<feature type="compositionally biased region" description="Basic and acidic residues" evidence="5">
    <location>
        <begin position="428"/>
        <end position="445"/>
    </location>
</feature>
<evidence type="ECO:0000256" key="4">
    <source>
        <dbReference type="ARBA" id="ARBA00023136"/>
    </source>
</evidence>
<evidence type="ECO:0000259" key="6">
    <source>
        <dbReference type="Pfam" id="PF11916"/>
    </source>
</evidence>
<feature type="compositionally biased region" description="Basic and acidic residues" evidence="5">
    <location>
        <begin position="377"/>
        <end position="386"/>
    </location>
</feature>
<dbReference type="PANTHER" id="PTHR16023:SF0">
    <property type="entry name" value="PROTEIN VAC14 HOMOLOG"/>
    <property type="match status" value="1"/>
</dbReference>
<comment type="caution">
    <text evidence="7">The sequence shown here is derived from an EMBL/GenBank/DDBJ whole genome shotgun (WGS) entry which is preliminary data.</text>
</comment>
<feature type="domain" description="Vacuolar protein 14 C-terminal Fig4-binding" evidence="6">
    <location>
        <begin position="712"/>
        <end position="890"/>
    </location>
</feature>
<dbReference type="Pfam" id="PF12755">
    <property type="entry name" value="Vac14_Fab1_bd"/>
    <property type="match status" value="1"/>
</dbReference>
<dbReference type="GO" id="GO:0010008">
    <property type="term" value="C:endosome membrane"/>
    <property type="evidence" value="ECO:0007669"/>
    <property type="project" value="TreeGrafter"/>
</dbReference>
<feature type="compositionally biased region" description="Gly residues" evidence="5">
    <location>
        <begin position="931"/>
        <end position="944"/>
    </location>
</feature>
<feature type="compositionally biased region" description="Acidic residues" evidence="5">
    <location>
        <begin position="404"/>
        <end position="421"/>
    </location>
</feature>
<dbReference type="PANTHER" id="PTHR16023">
    <property type="entry name" value="TAX1 BINDING PROTEIN-RELATED"/>
    <property type="match status" value="1"/>
</dbReference>
<dbReference type="AlphaFoldDB" id="A0A0J9XBA6"/>
<dbReference type="EMBL" id="CCBN010000007">
    <property type="protein sequence ID" value="CDO54470.1"/>
    <property type="molecule type" value="Genomic_DNA"/>
</dbReference>